<protein>
    <recommendedName>
        <fullName evidence="1">Transposase IS701-like DDE domain-containing protein</fullName>
    </recommendedName>
</protein>
<dbReference type="eggNOG" id="COG3385">
    <property type="taxonomic scope" value="Bacteria"/>
</dbReference>
<gene>
    <name evidence="2" type="ORF">Krac_3918</name>
</gene>
<dbReference type="Gene3D" id="3.90.350.10">
    <property type="entry name" value="Transposase Inhibitor Protein From Tn5, Chain A, domain 1"/>
    <property type="match status" value="1"/>
</dbReference>
<dbReference type="Proteomes" id="UP000004508">
    <property type="component" value="Unassembled WGS sequence"/>
</dbReference>
<evidence type="ECO:0000313" key="2">
    <source>
        <dbReference type="EMBL" id="EFH83007.1"/>
    </source>
</evidence>
<dbReference type="InterPro" id="IPR012337">
    <property type="entry name" value="RNaseH-like_sf"/>
</dbReference>
<dbReference type="STRING" id="485913.Krac_3918"/>
<keyword evidence="3" id="KW-1185">Reference proteome</keyword>
<dbReference type="SUPFAM" id="SSF53098">
    <property type="entry name" value="Ribonuclease H-like"/>
    <property type="match status" value="1"/>
</dbReference>
<evidence type="ECO:0000259" key="1">
    <source>
        <dbReference type="Pfam" id="PF13546"/>
    </source>
</evidence>
<dbReference type="InParanoid" id="D6U3L7"/>
<sequence length="358" mass="41309">MIIGIDETIERRRGRKIAARGVYRDPVRSSKEFFVKTNGLRWICMMLLTPIPWAQRVWALPFLTVLAPSERYHQERKMRHKTITDWAWQMILQVARWMPARSLVVVADGTYAVLSFLLNVSRLRSVSVITRLRLDACLYDPAPKREAGQKGRPALKGKRQPKLAERLQDPKTVWQTHTLSWYGGTRREMEIATGTALWYQSPVPPVAIRWVLIRDPEGQYEPMALLCTDQQAEAIQILEWFVLRWTVEVTFHEVRAHLGVETQRQWSDLAIVRTTPALLGLFSLVTVFAHQLLGEQPFPIRQAAWYTKALPTFSDTLAFVRQHLWLSTFFCMSPSEGDTVQIPRALFDRLVDTLAFAA</sequence>
<name>D6U3L7_KTERA</name>
<proteinExistence type="predicted"/>
<dbReference type="EMBL" id="ADVG01000004">
    <property type="protein sequence ID" value="EFH83007.1"/>
    <property type="molecule type" value="Genomic_DNA"/>
</dbReference>
<dbReference type="AlphaFoldDB" id="D6U3L7"/>
<organism evidence="2 3">
    <name type="scientific">Ktedonobacter racemifer DSM 44963</name>
    <dbReference type="NCBI Taxonomy" id="485913"/>
    <lineage>
        <taxon>Bacteria</taxon>
        <taxon>Bacillati</taxon>
        <taxon>Chloroflexota</taxon>
        <taxon>Ktedonobacteria</taxon>
        <taxon>Ktedonobacterales</taxon>
        <taxon>Ktedonobacteraceae</taxon>
        <taxon>Ktedonobacter</taxon>
    </lineage>
</organism>
<feature type="domain" description="Transposase IS701-like DDE" evidence="1">
    <location>
        <begin position="3"/>
        <end position="187"/>
    </location>
</feature>
<dbReference type="Pfam" id="PF13546">
    <property type="entry name" value="DDE_5"/>
    <property type="match status" value="1"/>
</dbReference>
<evidence type="ECO:0000313" key="3">
    <source>
        <dbReference type="Proteomes" id="UP000004508"/>
    </source>
</evidence>
<dbReference type="InterPro" id="IPR038721">
    <property type="entry name" value="IS701-like_DDE_dom"/>
</dbReference>
<reference evidence="2 3" key="1">
    <citation type="journal article" date="2011" name="Stand. Genomic Sci.">
        <title>Non-contiguous finished genome sequence and contextual data of the filamentous soil bacterium Ktedonobacter racemifer type strain (SOSP1-21).</title>
        <authorList>
            <person name="Chang Y.J."/>
            <person name="Land M."/>
            <person name="Hauser L."/>
            <person name="Chertkov O."/>
            <person name="Del Rio T.G."/>
            <person name="Nolan M."/>
            <person name="Copeland A."/>
            <person name="Tice H."/>
            <person name="Cheng J.F."/>
            <person name="Lucas S."/>
            <person name="Han C."/>
            <person name="Goodwin L."/>
            <person name="Pitluck S."/>
            <person name="Ivanova N."/>
            <person name="Ovchinikova G."/>
            <person name="Pati A."/>
            <person name="Chen A."/>
            <person name="Palaniappan K."/>
            <person name="Mavromatis K."/>
            <person name="Liolios K."/>
            <person name="Brettin T."/>
            <person name="Fiebig A."/>
            <person name="Rohde M."/>
            <person name="Abt B."/>
            <person name="Goker M."/>
            <person name="Detter J.C."/>
            <person name="Woyke T."/>
            <person name="Bristow J."/>
            <person name="Eisen J.A."/>
            <person name="Markowitz V."/>
            <person name="Hugenholtz P."/>
            <person name="Kyrpides N.C."/>
            <person name="Klenk H.P."/>
            <person name="Lapidus A."/>
        </authorList>
    </citation>
    <scope>NUCLEOTIDE SEQUENCE [LARGE SCALE GENOMIC DNA]</scope>
    <source>
        <strain evidence="3">DSM 44963</strain>
    </source>
</reference>
<accession>D6U3L7</accession>
<comment type="caution">
    <text evidence="2">The sequence shown here is derived from an EMBL/GenBank/DDBJ whole genome shotgun (WGS) entry which is preliminary data.</text>
</comment>